<sequence>MKQFCVGILLFNDVDGLDFAGPYEVFNLSTYKDDVKKLFMKQLGREEKSFLVNTVSEKGECVRVHNGLIVQYSQISVLKILSYLKTQSYRT</sequence>
<organism evidence="1 2">
    <name type="scientific">Alteribacillus bidgolensis</name>
    <dbReference type="NCBI Taxonomy" id="930129"/>
    <lineage>
        <taxon>Bacteria</taxon>
        <taxon>Bacillati</taxon>
        <taxon>Bacillota</taxon>
        <taxon>Bacilli</taxon>
        <taxon>Bacillales</taxon>
        <taxon>Bacillaceae</taxon>
        <taxon>Alteribacillus</taxon>
    </lineage>
</organism>
<keyword evidence="2" id="KW-1185">Reference proteome</keyword>
<dbReference type="Gene3D" id="3.40.50.880">
    <property type="match status" value="1"/>
</dbReference>
<accession>A0A1G8FWN1</accession>
<dbReference type="AlphaFoldDB" id="A0A1G8FWN1"/>
<protein>
    <submittedName>
        <fullName evidence="1">Uncharacterized protein</fullName>
    </submittedName>
</protein>
<dbReference type="EMBL" id="FNDU01000003">
    <property type="protein sequence ID" value="SDH86531.1"/>
    <property type="molecule type" value="Genomic_DNA"/>
</dbReference>
<reference evidence="1 2" key="1">
    <citation type="submission" date="2016-10" db="EMBL/GenBank/DDBJ databases">
        <authorList>
            <person name="de Groot N.N."/>
        </authorList>
    </citation>
    <scope>NUCLEOTIDE SEQUENCE [LARGE SCALE GENOMIC DNA]</scope>
    <source>
        <strain evidence="2">P4B,CCM 7963,CECT 7998,DSM 25260,IBRC-M 10614,KCTC 13821</strain>
    </source>
</reference>
<dbReference type="Proteomes" id="UP000199017">
    <property type="component" value="Unassembled WGS sequence"/>
</dbReference>
<proteinExistence type="predicted"/>
<evidence type="ECO:0000313" key="1">
    <source>
        <dbReference type="EMBL" id="SDH86531.1"/>
    </source>
</evidence>
<gene>
    <name evidence="1" type="ORF">SAMN05216352_103120</name>
</gene>
<dbReference type="STRING" id="930129.SAMN05216352_103120"/>
<name>A0A1G8FWN1_9BACI</name>
<dbReference type="InterPro" id="IPR029062">
    <property type="entry name" value="Class_I_gatase-like"/>
</dbReference>
<evidence type="ECO:0000313" key="2">
    <source>
        <dbReference type="Proteomes" id="UP000199017"/>
    </source>
</evidence>